<evidence type="ECO:0000313" key="2">
    <source>
        <dbReference type="EMBL" id="OUD09008.1"/>
    </source>
</evidence>
<keyword evidence="2" id="KW-0808">Transferase</keyword>
<dbReference type="InterPro" id="IPR036282">
    <property type="entry name" value="Glutathione-S-Trfase_C_sf"/>
</dbReference>
<feature type="domain" description="GST N-terminal" evidence="1">
    <location>
        <begin position="12"/>
        <end position="78"/>
    </location>
</feature>
<gene>
    <name evidence="2" type="ORF">BVC71_09850</name>
</gene>
<accession>A0A251WY08</accession>
<dbReference type="Proteomes" id="UP000194664">
    <property type="component" value="Unassembled WGS sequence"/>
</dbReference>
<organism evidence="2 3">
    <name type="scientific">Marivivens niveibacter</name>
    <dbReference type="NCBI Taxonomy" id="1930667"/>
    <lineage>
        <taxon>Bacteria</taxon>
        <taxon>Pseudomonadati</taxon>
        <taxon>Pseudomonadota</taxon>
        <taxon>Alphaproteobacteria</taxon>
        <taxon>Rhodobacterales</taxon>
        <taxon>Paracoccaceae</taxon>
        <taxon>Marivivens group</taxon>
        <taxon>Marivivens</taxon>
    </lineage>
</organism>
<keyword evidence="3" id="KW-1185">Reference proteome</keyword>
<dbReference type="PANTHER" id="PTHR42673">
    <property type="entry name" value="MALEYLACETOACETATE ISOMERASE"/>
    <property type="match status" value="1"/>
</dbReference>
<dbReference type="EMBL" id="MSPP01000003">
    <property type="protein sequence ID" value="OUD09008.1"/>
    <property type="molecule type" value="Genomic_DNA"/>
</dbReference>
<dbReference type="Gene3D" id="3.40.30.10">
    <property type="entry name" value="Glutaredoxin"/>
    <property type="match status" value="1"/>
</dbReference>
<dbReference type="OrthoDB" id="9799538at2"/>
<reference evidence="2 3" key="1">
    <citation type="submission" date="2016-12" db="EMBL/GenBank/DDBJ databases">
        <title>The draft genome sequence of HSLHS2.</title>
        <authorList>
            <person name="Hu D."/>
            <person name="Wang L."/>
            <person name="Shao Z."/>
        </authorList>
    </citation>
    <scope>NUCLEOTIDE SEQUENCE [LARGE SCALE GENOMIC DNA]</scope>
    <source>
        <strain evidence="2">MCCC 1A06712</strain>
    </source>
</reference>
<dbReference type="GO" id="GO:0004364">
    <property type="term" value="F:glutathione transferase activity"/>
    <property type="evidence" value="ECO:0007669"/>
    <property type="project" value="TreeGrafter"/>
</dbReference>
<dbReference type="CDD" id="cd03194">
    <property type="entry name" value="GST_C_3"/>
    <property type="match status" value="1"/>
</dbReference>
<dbReference type="GO" id="GO:0006749">
    <property type="term" value="P:glutathione metabolic process"/>
    <property type="evidence" value="ECO:0007669"/>
    <property type="project" value="TreeGrafter"/>
</dbReference>
<comment type="caution">
    <text evidence="2">The sequence shown here is derived from an EMBL/GenBank/DDBJ whole genome shotgun (WGS) entry which is preliminary data.</text>
</comment>
<dbReference type="AlphaFoldDB" id="A0A251WY08"/>
<dbReference type="SUPFAM" id="SSF52833">
    <property type="entry name" value="Thioredoxin-like"/>
    <property type="match status" value="1"/>
</dbReference>
<dbReference type="RefSeq" id="WP_086451489.1">
    <property type="nucleotide sequence ID" value="NZ_MSPP01000003.1"/>
</dbReference>
<dbReference type="GO" id="GO:0006559">
    <property type="term" value="P:L-phenylalanine catabolic process"/>
    <property type="evidence" value="ECO:0007669"/>
    <property type="project" value="TreeGrafter"/>
</dbReference>
<dbReference type="Gene3D" id="1.20.1050.10">
    <property type="match status" value="1"/>
</dbReference>
<proteinExistence type="predicted"/>
<dbReference type="GO" id="GO:0016034">
    <property type="term" value="F:maleylacetoacetate isomerase activity"/>
    <property type="evidence" value="ECO:0007669"/>
    <property type="project" value="TreeGrafter"/>
</dbReference>
<dbReference type="InterPro" id="IPR004045">
    <property type="entry name" value="Glutathione_S-Trfase_N"/>
</dbReference>
<evidence type="ECO:0000313" key="3">
    <source>
        <dbReference type="Proteomes" id="UP000194664"/>
    </source>
</evidence>
<protein>
    <submittedName>
        <fullName evidence="2">Glutathione S-transferase</fullName>
    </submittedName>
</protein>
<name>A0A251WY08_9RHOB</name>
<dbReference type="InterPro" id="IPR036249">
    <property type="entry name" value="Thioredoxin-like_sf"/>
</dbReference>
<dbReference type="SUPFAM" id="SSF47616">
    <property type="entry name" value="GST C-terminal domain-like"/>
    <property type="match status" value="1"/>
</dbReference>
<evidence type="ECO:0000259" key="1">
    <source>
        <dbReference type="Pfam" id="PF13409"/>
    </source>
</evidence>
<dbReference type="Pfam" id="PF13409">
    <property type="entry name" value="GST_N_2"/>
    <property type="match status" value="1"/>
</dbReference>
<dbReference type="PANTHER" id="PTHR42673:SF4">
    <property type="entry name" value="MALEYLACETOACETATE ISOMERASE"/>
    <property type="match status" value="1"/>
</dbReference>
<sequence length="226" mass="25329">MSYDLYIGDRLFSSWSLRGWLMFEKFDIPYTEHMLGLYAGTLKTDMADLAPAKTVPAMKTPAGYVLSDSISMAETLAEENPSKGLWPTDAGARALARNLVAEMHSSFGALRGCDMQLSHVWDGFEPSEAVLTDLARIEFLWGMARDKYGANGPWLFGEYSLADVFYAPVAMRITGYGLPVSDMAQAYVNAHLADPAFLKWREMALQETHDPFPYEKNLPRKPWPVN</sequence>